<dbReference type="InterPro" id="IPR016194">
    <property type="entry name" value="SPOC-like_C_dom_sf"/>
</dbReference>
<evidence type="ECO:0000256" key="5">
    <source>
        <dbReference type="ARBA" id="ARBA00022741"/>
    </source>
</evidence>
<keyword evidence="7" id="KW-0378">Hydrolase</keyword>
<dbReference type="InParanoid" id="A0A1Y1XVY6"/>
<evidence type="ECO:0000256" key="2">
    <source>
        <dbReference type="ARBA" id="ARBA00004574"/>
    </source>
</evidence>
<dbReference type="AlphaFoldDB" id="A0A1Y1XVY6"/>
<organism evidence="18 19">
    <name type="scientific">Basidiobolus meristosporus CBS 931.73</name>
    <dbReference type="NCBI Taxonomy" id="1314790"/>
    <lineage>
        <taxon>Eukaryota</taxon>
        <taxon>Fungi</taxon>
        <taxon>Fungi incertae sedis</taxon>
        <taxon>Zoopagomycota</taxon>
        <taxon>Entomophthoromycotina</taxon>
        <taxon>Basidiobolomycetes</taxon>
        <taxon>Basidiobolales</taxon>
        <taxon>Basidiobolaceae</taxon>
        <taxon>Basidiobolus</taxon>
    </lineage>
</organism>
<dbReference type="STRING" id="1314790.A0A1Y1XVY6"/>
<dbReference type="GO" id="GO:0043564">
    <property type="term" value="C:Ku70:Ku80 complex"/>
    <property type="evidence" value="ECO:0007669"/>
    <property type="project" value="InterPro"/>
</dbReference>
<comment type="subcellular location">
    <subcellularLocation>
        <location evidence="2">Chromosome</location>
        <location evidence="2">Telomere</location>
    </subcellularLocation>
    <subcellularLocation>
        <location evidence="1">Nucleus</location>
    </subcellularLocation>
</comment>
<dbReference type="InterPro" id="IPR005161">
    <property type="entry name" value="Ku_N"/>
</dbReference>
<gene>
    <name evidence="18" type="ORF">K493DRAFT_410138</name>
</gene>
<dbReference type="Gene3D" id="2.40.290.10">
    <property type="match status" value="1"/>
</dbReference>
<keyword evidence="11" id="KW-0238">DNA-binding</keyword>
<dbReference type="Pfam" id="PF03731">
    <property type="entry name" value="Ku_N"/>
    <property type="match status" value="1"/>
</dbReference>
<dbReference type="InterPro" id="IPR006164">
    <property type="entry name" value="DNA_bd_Ku70/Ku80"/>
</dbReference>
<evidence type="ECO:0000256" key="15">
    <source>
        <dbReference type="ARBA" id="ARBA00031847"/>
    </source>
</evidence>
<evidence type="ECO:0000256" key="4">
    <source>
        <dbReference type="ARBA" id="ARBA00021792"/>
    </source>
</evidence>
<proteinExistence type="inferred from homology"/>
<evidence type="ECO:0000256" key="8">
    <source>
        <dbReference type="ARBA" id="ARBA00022806"/>
    </source>
</evidence>
<dbReference type="GO" id="GO:0005524">
    <property type="term" value="F:ATP binding"/>
    <property type="evidence" value="ECO:0007669"/>
    <property type="project" value="UniProtKB-KW"/>
</dbReference>
<evidence type="ECO:0000256" key="11">
    <source>
        <dbReference type="ARBA" id="ARBA00023125"/>
    </source>
</evidence>
<dbReference type="GO" id="GO:0000723">
    <property type="term" value="P:telomere maintenance"/>
    <property type="evidence" value="ECO:0007669"/>
    <property type="project" value="InterPro"/>
</dbReference>
<dbReference type="CDD" id="cd00873">
    <property type="entry name" value="KU80"/>
    <property type="match status" value="1"/>
</dbReference>
<evidence type="ECO:0000256" key="12">
    <source>
        <dbReference type="ARBA" id="ARBA00023172"/>
    </source>
</evidence>
<evidence type="ECO:0000256" key="16">
    <source>
        <dbReference type="SAM" id="MobiDB-lite"/>
    </source>
</evidence>
<name>A0A1Y1XVY6_9FUNG</name>
<dbReference type="Gene3D" id="3.40.50.410">
    <property type="entry name" value="von Willebrand factor, type A domain"/>
    <property type="match status" value="1"/>
</dbReference>
<dbReference type="GO" id="GO:0042162">
    <property type="term" value="F:telomeric DNA binding"/>
    <property type="evidence" value="ECO:0007669"/>
    <property type="project" value="InterPro"/>
</dbReference>
<dbReference type="GO" id="GO:0004386">
    <property type="term" value="F:helicase activity"/>
    <property type="evidence" value="ECO:0007669"/>
    <property type="project" value="UniProtKB-KW"/>
</dbReference>
<dbReference type="Gene3D" id="1.10.1600.10">
    <property type="match status" value="1"/>
</dbReference>
<dbReference type="GO" id="GO:0003690">
    <property type="term" value="F:double-stranded DNA binding"/>
    <property type="evidence" value="ECO:0007669"/>
    <property type="project" value="TreeGrafter"/>
</dbReference>
<evidence type="ECO:0000256" key="6">
    <source>
        <dbReference type="ARBA" id="ARBA00022763"/>
    </source>
</evidence>
<evidence type="ECO:0000256" key="7">
    <source>
        <dbReference type="ARBA" id="ARBA00022801"/>
    </source>
</evidence>
<dbReference type="GO" id="GO:0006303">
    <property type="term" value="P:double-strand break repair via nonhomologous end joining"/>
    <property type="evidence" value="ECO:0007669"/>
    <property type="project" value="InterPro"/>
</dbReference>
<evidence type="ECO:0000256" key="14">
    <source>
        <dbReference type="ARBA" id="ARBA00023242"/>
    </source>
</evidence>
<evidence type="ECO:0000256" key="10">
    <source>
        <dbReference type="ARBA" id="ARBA00022895"/>
    </source>
</evidence>
<dbReference type="GO" id="GO:0000781">
    <property type="term" value="C:chromosome, telomeric region"/>
    <property type="evidence" value="ECO:0007669"/>
    <property type="project" value="UniProtKB-SubCell"/>
</dbReference>
<dbReference type="Pfam" id="PF02735">
    <property type="entry name" value="Ku"/>
    <property type="match status" value="1"/>
</dbReference>
<dbReference type="FunCoup" id="A0A1Y1XVY6">
    <property type="interactions" value="614"/>
</dbReference>
<dbReference type="SMART" id="SM00559">
    <property type="entry name" value="Ku78"/>
    <property type="match status" value="1"/>
</dbReference>
<keyword evidence="19" id="KW-1185">Reference proteome</keyword>
<evidence type="ECO:0000259" key="17">
    <source>
        <dbReference type="PROSITE" id="PS50234"/>
    </source>
</evidence>
<keyword evidence="13" id="KW-0234">DNA repair</keyword>
<comment type="similarity">
    <text evidence="3">Belongs to the ku80 family.</text>
</comment>
<evidence type="ECO:0000256" key="3">
    <source>
        <dbReference type="ARBA" id="ARBA00007726"/>
    </source>
</evidence>
<dbReference type="PROSITE" id="PS50234">
    <property type="entry name" value="VWFA"/>
    <property type="match status" value="1"/>
</dbReference>
<comment type="caution">
    <text evidence="18">The sequence shown here is derived from an EMBL/GenBank/DDBJ whole genome shotgun (WGS) entry which is preliminary data.</text>
</comment>
<dbReference type="InterPro" id="IPR036465">
    <property type="entry name" value="vWFA_dom_sf"/>
</dbReference>
<dbReference type="GO" id="GO:0003684">
    <property type="term" value="F:damaged DNA binding"/>
    <property type="evidence" value="ECO:0007669"/>
    <property type="project" value="InterPro"/>
</dbReference>
<evidence type="ECO:0000256" key="1">
    <source>
        <dbReference type="ARBA" id="ARBA00004123"/>
    </source>
</evidence>
<keyword evidence="8" id="KW-0347">Helicase</keyword>
<keyword evidence="14" id="KW-0539">Nucleus</keyword>
<dbReference type="InterPro" id="IPR024193">
    <property type="entry name" value="Ku80"/>
</dbReference>
<evidence type="ECO:0000256" key="9">
    <source>
        <dbReference type="ARBA" id="ARBA00022840"/>
    </source>
</evidence>
<feature type="domain" description="VWFA" evidence="17">
    <location>
        <begin position="5"/>
        <end position="209"/>
    </location>
</feature>
<dbReference type="PANTHER" id="PTHR12604">
    <property type="entry name" value="KU AUTOANTIGEN DNA HELICASE"/>
    <property type="match status" value="1"/>
</dbReference>
<feature type="region of interest" description="Disordered" evidence="16">
    <location>
        <begin position="558"/>
        <end position="624"/>
    </location>
</feature>
<dbReference type="FunFam" id="1.10.1600.10:FF:000002">
    <property type="entry name" value="X-ray repair cross-complementing protein 5"/>
    <property type="match status" value="1"/>
</dbReference>
<reference evidence="18 19" key="1">
    <citation type="submission" date="2016-07" db="EMBL/GenBank/DDBJ databases">
        <title>Pervasive Adenine N6-methylation of Active Genes in Fungi.</title>
        <authorList>
            <consortium name="DOE Joint Genome Institute"/>
            <person name="Mondo S.J."/>
            <person name="Dannebaum R.O."/>
            <person name="Kuo R.C."/>
            <person name="Labutti K."/>
            <person name="Haridas S."/>
            <person name="Kuo A."/>
            <person name="Salamov A."/>
            <person name="Ahrendt S.R."/>
            <person name="Lipzen A."/>
            <person name="Sullivan W."/>
            <person name="Andreopoulos W.B."/>
            <person name="Clum A."/>
            <person name="Lindquist E."/>
            <person name="Daum C."/>
            <person name="Ramamoorthy G.K."/>
            <person name="Gryganskyi A."/>
            <person name="Culley D."/>
            <person name="Magnuson J.K."/>
            <person name="James T.Y."/>
            <person name="O'Malley M.A."/>
            <person name="Stajich J.E."/>
            <person name="Spatafora J.W."/>
            <person name="Visel A."/>
            <person name="Grigoriev I.V."/>
        </authorList>
    </citation>
    <scope>NUCLEOTIDE SEQUENCE [LARGE SCALE GENOMIC DNA]</scope>
    <source>
        <strain evidence="18 19">CBS 931.73</strain>
    </source>
</reference>
<dbReference type="Proteomes" id="UP000193498">
    <property type="component" value="Unassembled WGS sequence"/>
</dbReference>
<feature type="compositionally biased region" description="Acidic residues" evidence="16">
    <location>
        <begin position="558"/>
        <end position="617"/>
    </location>
</feature>
<dbReference type="GO" id="GO:0016787">
    <property type="term" value="F:hydrolase activity"/>
    <property type="evidence" value="ECO:0007669"/>
    <property type="project" value="UniProtKB-KW"/>
</dbReference>
<evidence type="ECO:0000313" key="18">
    <source>
        <dbReference type="EMBL" id="ORX89917.1"/>
    </source>
</evidence>
<dbReference type="OrthoDB" id="30826at2759"/>
<evidence type="ECO:0000313" key="19">
    <source>
        <dbReference type="Proteomes" id="UP000193498"/>
    </source>
</evidence>
<evidence type="ECO:0000256" key="13">
    <source>
        <dbReference type="ARBA" id="ARBA00023204"/>
    </source>
</evidence>
<protein>
    <recommendedName>
        <fullName evidence="4">ATP-dependent DNA helicase II subunit 2</fullName>
    </recommendedName>
    <alternativeName>
        <fullName evidence="15">ATP-dependent DNA helicase II subunit Ku80</fullName>
    </alternativeName>
</protein>
<dbReference type="GO" id="GO:0006310">
    <property type="term" value="P:DNA recombination"/>
    <property type="evidence" value="ECO:0007669"/>
    <property type="project" value="UniProtKB-KW"/>
</dbReference>
<keyword evidence="9" id="KW-0067">ATP-binding</keyword>
<dbReference type="PANTHER" id="PTHR12604:SF4">
    <property type="entry name" value="X-RAY REPAIR CROSS-COMPLEMENTING PROTEIN 5"/>
    <property type="match status" value="1"/>
</dbReference>
<keyword evidence="10" id="KW-0779">Telomere</keyword>
<keyword evidence="10" id="KW-0158">Chromosome</keyword>
<dbReference type="SUPFAM" id="SSF100939">
    <property type="entry name" value="SPOC domain-like"/>
    <property type="match status" value="1"/>
</dbReference>
<dbReference type="InterPro" id="IPR002035">
    <property type="entry name" value="VWF_A"/>
</dbReference>
<keyword evidence="5" id="KW-0547">Nucleotide-binding</keyword>
<dbReference type="EMBL" id="MCFE01000412">
    <property type="protein sequence ID" value="ORX89917.1"/>
    <property type="molecule type" value="Genomic_DNA"/>
</dbReference>
<dbReference type="SUPFAM" id="SSF53300">
    <property type="entry name" value="vWA-like"/>
    <property type="match status" value="1"/>
</dbReference>
<keyword evidence="6" id="KW-0227">DNA damage</keyword>
<keyword evidence="12" id="KW-0233">DNA recombination</keyword>
<accession>A0A1Y1XVY6</accession>
<sequence length="624" mass="70870">MSKELTMYILDVGPGMWKDGDLGKSSYLSKASEILELMLHPKLCHPKKSEEVAFVVFGSDETDNILAFNDEYQHVSVLREPKNVDLELLLMMTSQLAKGNAEADALDAIIVGIDMMQQHCNQRRYTKRMVLLTSAESPINFADAEDVSNQLIQDGIDLYVVGAGFDLEQKSKTKSLNERFLRTLVSRVSGKLFTMPEALEILSEFQTKTVRPTASFRGHLYLGDPSVYPDTAMEIPVVGYTRTTPLAIPSAKKWSTLAEVAANDQGKTHEVSVGRTHQMVDQGSEVAYQDLEKAYFYGRTLVPLKKADEEMLALPAQKGLFILGFFEAREFRREWEASNVMTFAAAPKNPHASVGLSALIHAMYEKDAYALVRYCRTENGIVKLGVLKPHIKAEYECLYYVKVPFAEDIKRVTFPSLESLGKKSYPSQEMLSRTQAFIESMSLMDAGINDEGKPKEAFRPKEMYNPVYQRLFQCVRSRAVNQEAPLPELNPAVLKQFEIPDLLRERSQEAAEGLRKVFKVQKVEPTKRWKPEEAPPAPTTTVDEILEKDDFPDEVLEKDDFPDEVLEKDDFPDEVLEKDDFPDEVLENEDFPDEEPEKDDFPDEVLEKEDFPDEMVEKDDFLFV</sequence>